<dbReference type="OrthoDB" id="4149364at2759"/>
<protein>
    <submittedName>
        <fullName evidence="1">Uncharacterized protein</fullName>
    </submittedName>
</protein>
<proteinExistence type="predicted"/>
<reference evidence="1 2" key="1">
    <citation type="submission" date="2015-01" db="EMBL/GenBank/DDBJ databases">
        <title>The Genome Sequence of Fonsecaea multimorphosa CBS 102226.</title>
        <authorList>
            <consortium name="The Broad Institute Genomics Platform"/>
            <person name="Cuomo C."/>
            <person name="de Hoog S."/>
            <person name="Gorbushina A."/>
            <person name="Stielow B."/>
            <person name="Teixiera M."/>
            <person name="Abouelleil A."/>
            <person name="Chapman S.B."/>
            <person name="Priest M."/>
            <person name="Young S.K."/>
            <person name="Wortman J."/>
            <person name="Nusbaum C."/>
            <person name="Birren B."/>
        </authorList>
    </citation>
    <scope>NUCLEOTIDE SEQUENCE [LARGE SCALE GENOMIC DNA]</scope>
    <source>
        <strain evidence="1 2">CBS 102226</strain>
    </source>
</reference>
<gene>
    <name evidence="1" type="ORF">Z520_06296</name>
</gene>
<sequence>MAAIHRNCCLFCKKKPWDDGELEMLDWYSVNLDGRLDTRICFFHNQKQIQCLREVRGQVAQECQRRRRRRTAAPGEPVEELKRRIFMDHYREMQGDEKRERSCVLM</sequence>
<accession>A0A0D2IMF6</accession>
<dbReference type="EMBL" id="KN848072">
    <property type="protein sequence ID" value="KIX98216.1"/>
    <property type="molecule type" value="Genomic_DNA"/>
</dbReference>
<dbReference type="VEuPathDB" id="FungiDB:Z520_06296"/>
<keyword evidence="2" id="KW-1185">Reference proteome</keyword>
<dbReference type="AlphaFoldDB" id="A0A0D2IMF6"/>
<dbReference type="Proteomes" id="UP000053411">
    <property type="component" value="Unassembled WGS sequence"/>
</dbReference>
<name>A0A0D2IMF6_9EURO</name>
<dbReference type="RefSeq" id="XP_016632339.1">
    <property type="nucleotide sequence ID" value="XM_016776797.1"/>
</dbReference>
<evidence type="ECO:0000313" key="2">
    <source>
        <dbReference type="Proteomes" id="UP000053411"/>
    </source>
</evidence>
<dbReference type="GeneID" id="27712042"/>
<evidence type="ECO:0000313" key="1">
    <source>
        <dbReference type="EMBL" id="KIX98216.1"/>
    </source>
</evidence>
<organism evidence="1 2">
    <name type="scientific">Fonsecaea multimorphosa CBS 102226</name>
    <dbReference type="NCBI Taxonomy" id="1442371"/>
    <lineage>
        <taxon>Eukaryota</taxon>
        <taxon>Fungi</taxon>
        <taxon>Dikarya</taxon>
        <taxon>Ascomycota</taxon>
        <taxon>Pezizomycotina</taxon>
        <taxon>Eurotiomycetes</taxon>
        <taxon>Chaetothyriomycetidae</taxon>
        <taxon>Chaetothyriales</taxon>
        <taxon>Herpotrichiellaceae</taxon>
        <taxon>Fonsecaea</taxon>
    </lineage>
</organism>